<protein>
    <recommendedName>
        <fullName evidence="2">alpha-L-rhamnosidase</fullName>
        <ecNumber evidence="2">3.2.1.40</ecNumber>
    </recommendedName>
</protein>
<dbReference type="InterPro" id="IPR013783">
    <property type="entry name" value="Ig-like_fold"/>
</dbReference>
<reference evidence="9 10" key="1">
    <citation type="submission" date="2021-03" db="EMBL/GenBank/DDBJ databases">
        <authorList>
            <person name="Kanchanasin P."/>
            <person name="Saeng-In P."/>
            <person name="Phongsopitanun W."/>
            <person name="Yuki M."/>
            <person name="Kudo T."/>
            <person name="Ohkuma M."/>
            <person name="Tanasupawat S."/>
        </authorList>
    </citation>
    <scope>NUCLEOTIDE SEQUENCE [LARGE SCALE GENOMIC DNA]</scope>
    <source>
        <strain evidence="9 10">L46</strain>
    </source>
</reference>
<dbReference type="EMBL" id="JAGEOK010000001">
    <property type="protein sequence ID" value="MBO2435970.1"/>
    <property type="molecule type" value="Genomic_DNA"/>
</dbReference>
<keyword evidence="10" id="KW-1185">Reference proteome</keyword>
<comment type="catalytic activity">
    <reaction evidence="1">
        <text>Hydrolysis of terminal non-reducing alpha-L-rhamnose residues in alpha-L-rhamnosides.</text>
        <dbReference type="EC" id="3.2.1.40"/>
    </reaction>
</comment>
<feature type="domain" description="Bacterial alpha-L-rhamnosidase N-terminal" evidence="6">
    <location>
        <begin position="457"/>
        <end position="554"/>
    </location>
</feature>
<evidence type="ECO:0000259" key="8">
    <source>
        <dbReference type="Pfam" id="PF17390"/>
    </source>
</evidence>
<comment type="caution">
    <text evidence="9">The sequence shown here is derived from an EMBL/GenBank/DDBJ whole genome shotgun (WGS) entry which is preliminary data.</text>
</comment>
<dbReference type="InterPro" id="IPR006311">
    <property type="entry name" value="TAT_signal"/>
</dbReference>
<dbReference type="PANTHER" id="PTHR33307:SF6">
    <property type="entry name" value="ALPHA-RHAMNOSIDASE (EUROFUNG)-RELATED"/>
    <property type="match status" value="1"/>
</dbReference>
<dbReference type="SUPFAM" id="SSF49265">
    <property type="entry name" value="Fibronectin type III"/>
    <property type="match status" value="1"/>
</dbReference>
<feature type="domain" description="Alpha-L-rhamnosidase six-hairpin glycosidase" evidence="7">
    <location>
        <begin position="669"/>
        <end position="995"/>
    </location>
</feature>
<dbReference type="Gene3D" id="2.60.120.560">
    <property type="entry name" value="Exo-inulinase, domain 1"/>
    <property type="match status" value="1"/>
</dbReference>
<dbReference type="InterPro" id="IPR008928">
    <property type="entry name" value="6-hairpin_glycosidase_sf"/>
</dbReference>
<evidence type="ECO:0000256" key="2">
    <source>
        <dbReference type="ARBA" id="ARBA00012652"/>
    </source>
</evidence>
<dbReference type="Pfam" id="PF08531">
    <property type="entry name" value="Bac_rhamnosid_N"/>
    <property type="match status" value="1"/>
</dbReference>
<dbReference type="InterPro" id="IPR016007">
    <property type="entry name" value="Alpha_rhamnosid"/>
</dbReference>
<dbReference type="PROSITE" id="PS51318">
    <property type="entry name" value="TAT"/>
    <property type="match status" value="1"/>
</dbReference>
<feature type="region of interest" description="Disordered" evidence="4">
    <location>
        <begin position="1064"/>
        <end position="1091"/>
    </location>
</feature>
<dbReference type="Gene3D" id="1.50.10.10">
    <property type="match status" value="1"/>
</dbReference>
<dbReference type="PANTHER" id="PTHR33307">
    <property type="entry name" value="ALPHA-RHAMNOSIDASE (EUROFUNG)"/>
    <property type="match status" value="1"/>
</dbReference>
<dbReference type="Gene3D" id="2.60.40.10">
    <property type="entry name" value="Immunoglobulins"/>
    <property type="match status" value="1"/>
</dbReference>
<evidence type="ECO:0000313" key="10">
    <source>
        <dbReference type="Proteomes" id="UP000666915"/>
    </source>
</evidence>
<sequence>MGRDRERQGRLPDRLRRLDLRRSRQVSEADRGVVPPQGARTSGDGLSRRRFLGASAIGATGAIVLGHAGTAAAAAPAAGKGAAARTPSGLLTSLLPDGLGVTAAKPRLSWQVADLGPGTEQTHYQVQFATTPSRLARGPYHWDSGRVASAASVAVPYGGPALAAGTAYWWRVRTFDGAKASRWSEPSLVATGLDAWKAEPVWVPAATAPGDGVLRARVQITAVAAGLWFRASSASANYLWQLRAGSPGVLKKHVCVNGTYRVLEEKALGVPIETGRWYEVTVEMKGSTFTTSIDGTAVDSTTDGTYATGTVGMRNGSTEANQWDAVTFTAPDGKALISEDFTDGPGTFSAGTVSGGVLTLGKGQSALSSAGAADDDWALLRTEFTPARKPIAAAVLHVAAQSPAPVRQYPAKIWVNGEVAGFASQRAGSGAPRYHSFDVTGLVRPGRRNALAALAFTTEDKRFVAQLAVTYADGTTGTFASGASWKARRQAGMLRDAGTIGTSYYVGPQEYWDLRKEPAGWTSPGFDDSGWDAARVKPAVDGLVPALVEPVRLHDVQPASVRKTAPGTWLVDLGKEIAGGLRLSVSGKAGQTVEVRLGEELNADGTVRYALRAGVTYREVWTLRDGPQSAEHWGYRGFRYAQLICDDDLDLSDAASGRAWRLDWRASDASFASSSRDLDRVYEMCRYSIEATRGDLYIDTPTRERGPYEGDALINQASEYAVQRSFALARASDAYLARNRTWPTEYRLMNVMSAWRDYLHTGDPDQLAADYDLLAAKHLTSYLGDDGLVHKKPGASSQDLGDLVDWPASNRDGYVFTEVNTVVNACQYAAFTAMADIAAVLGKAADATTWRKRADTLADAMRRTLLDAANGRFVDGAGTAHSAQHATAFPVALGVAGPGTVADPVVKALGETLAAGGMRVSVYGAQFLLDALFATGRAEDAIGLMTATGTNSWLHLMDDLGATIVGEAWDPSLKSNMTFSHAWGSAPANVIPRHVLGVEITAPGAAEIEVRPRPGALTRISGTVPTVRGPVAVALDRADGYRLDVDVPPNTAARVVVELGGTDPRDVRVTGPHARAPRTTGRDATGPLLAIGPVGSGRTTVIART</sequence>
<dbReference type="InterPro" id="IPR035396">
    <property type="entry name" value="Bac_rhamnosid6H"/>
</dbReference>
<evidence type="ECO:0000259" key="7">
    <source>
        <dbReference type="Pfam" id="PF17389"/>
    </source>
</evidence>
<evidence type="ECO:0000259" key="5">
    <source>
        <dbReference type="Pfam" id="PF05592"/>
    </source>
</evidence>
<gene>
    <name evidence="9" type="ORF">J4557_00420</name>
</gene>
<feature type="domain" description="Alpha-L-rhamnosidase concanavalin-like" evidence="5">
    <location>
        <begin position="562"/>
        <end position="643"/>
    </location>
</feature>
<dbReference type="Pfam" id="PF17389">
    <property type="entry name" value="Bac_rhamnosid6H"/>
    <property type="match status" value="1"/>
</dbReference>
<evidence type="ECO:0000256" key="3">
    <source>
        <dbReference type="ARBA" id="ARBA00022801"/>
    </source>
</evidence>
<proteinExistence type="predicted"/>
<evidence type="ECO:0000256" key="1">
    <source>
        <dbReference type="ARBA" id="ARBA00001445"/>
    </source>
</evidence>
<dbReference type="InterPro" id="IPR012341">
    <property type="entry name" value="6hp_glycosidase-like_sf"/>
</dbReference>
<evidence type="ECO:0000313" key="9">
    <source>
        <dbReference type="EMBL" id="MBO2435970.1"/>
    </source>
</evidence>
<evidence type="ECO:0000256" key="4">
    <source>
        <dbReference type="SAM" id="MobiDB-lite"/>
    </source>
</evidence>
<dbReference type="EC" id="3.2.1.40" evidence="2"/>
<organism evidence="9 10">
    <name type="scientific">Actinomadura nitritigenes</name>
    <dbReference type="NCBI Taxonomy" id="134602"/>
    <lineage>
        <taxon>Bacteria</taxon>
        <taxon>Bacillati</taxon>
        <taxon>Actinomycetota</taxon>
        <taxon>Actinomycetes</taxon>
        <taxon>Streptosporangiales</taxon>
        <taxon>Thermomonosporaceae</taxon>
        <taxon>Actinomadura</taxon>
    </lineage>
</organism>
<name>A0ABS3QPT1_9ACTN</name>
<accession>A0ABS3QPT1</accession>
<feature type="domain" description="Alpha-L-rhamnosidase C-terminal" evidence="8">
    <location>
        <begin position="997"/>
        <end position="1059"/>
    </location>
</feature>
<dbReference type="GO" id="GO:0016787">
    <property type="term" value="F:hydrolase activity"/>
    <property type="evidence" value="ECO:0007669"/>
    <property type="project" value="UniProtKB-KW"/>
</dbReference>
<dbReference type="Pfam" id="PF25788">
    <property type="entry name" value="Ig_Rha78A_N"/>
    <property type="match status" value="1"/>
</dbReference>
<dbReference type="Proteomes" id="UP000666915">
    <property type="component" value="Unassembled WGS sequence"/>
</dbReference>
<dbReference type="Gene3D" id="2.60.120.260">
    <property type="entry name" value="Galactose-binding domain-like"/>
    <property type="match status" value="2"/>
</dbReference>
<feature type="region of interest" description="Disordered" evidence="4">
    <location>
        <begin position="22"/>
        <end position="46"/>
    </location>
</feature>
<dbReference type="Pfam" id="PF17390">
    <property type="entry name" value="Bac_rhamnosid_C"/>
    <property type="match status" value="1"/>
</dbReference>
<dbReference type="SUPFAM" id="SSF48208">
    <property type="entry name" value="Six-hairpin glycosidases"/>
    <property type="match status" value="1"/>
</dbReference>
<dbReference type="InterPro" id="IPR036116">
    <property type="entry name" value="FN3_sf"/>
</dbReference>
<dbReference type="Gene3D" id="2.60.420.10">
    <property type="entry name" value="Maltose phosphorylase, domain 3"/>
    <property type="match status" value="1"/>
</dbReference>
<keyword evidence="3 9" id="KW-0378">Hydrolase</keyword>
<dbReference type="InterPro" id="IPR008902">
    <property type="entry name" value="Rhamnosid_concanavalin"/>
</dbReference>
<dbReference type="Pfam" id="PF05592">
    <property type="entry name" value="Bac_rhamnosid"/>
    <property type="match status" value="1"/>
</dbReference>
<dbReference type="InterPro" id="IPR035398">
    <property type="entry name" value="Bac_rhamnosid_C"/>
</dbReference>
<feature type="compositionally biased region" description="Basic and acidic residues" evidence="4">
    <location>
        <begin position="22"/>
        <end position="31"/>
    </location>
</feature>
<dbReference type="InterPro" id="IPR013737">
    <property type="entry name" value="Bac_rhamnosid_N"/>
</dbReference>
<evidence type="ECO:0000259" key="6">
    <source>
        <dbReference type="Pfam" id="PF08531"/>
    </source>
</evidence>